<dbReference type="Gene3D" id="1.10.287.110">
    <property type="entry name" value="DnaJ domain"/>
    <property type="match status" value="1"/>
</dbReference>
<proteinExistence type="predicted"/>
<dbReference type="AlphaFoldDB" id="A0A0H5R887"/>
<name>A0A0H5R887_9EUKA</name>
<protein>
    <recommendedName>
        <fullName evidence="3">J domain-containing protein</fullName>
    </recommendedName>
</protein>
<accession>A0A0H5R887</accession>
<reference evidence="2" key="1">
    <citation type="submission" date="2015-04" db="EMBL/GenBank/DDBJ databases">
        <title>The genome sequence of the plant pathogenic Rhizarian Plasmodiophora brassicae reveals insights in its biotrophic life cycle and the origin of chitin synthesis.</title>
        <authorList>
            <person name="Schwelm A."/>
            <person name="Fogelqvist J."/>
            <person name="Knaust A."/>
            <person name="Julke S."/>
            <person name="Lilja T."/>
            <person name="Dhandapani V."/>
            <person name="Bonilla-Rosso G."/>
            <person name="Karlsson M."/>
            <person name="Shevchenko A."/>
            <person name="Choi S.R."/>
            <person name="Kim H.G."/>
            <person name="Park J.Y."/>
            <person name="Lim Y.P."/>
            <person name="Ludwig-Muller J."/>
            <person name="Dixelius C."/>
        </authorList>
    </citation>
    <scope>NUCLEOTIDE SEQUENCE</scope>
    <source>
        <tissue evidence="2">Potato root galls</tissue>
    </source>
</reference>
<organism evidence="2">
    <name type="scientific">Spongospora subterranea</name>
    <dbReference type="NCBI Taxonomy" id="70186"/>
    <lineage>
        <taxon>Eukaryota</taxon>
        <taxon>Sar</taxon>
        <taxon>Rhizaria</taxon>
        <taxon>Endomyxa</taxon>
        <taxon>Phytomyxea</taxon>
        <taxon>Plasmodiophorida</taxon>
        <taxon>Plasmodiophoridae</taxon>
        <taxon>Spongospora</taxon>
    </lineage>
</organism>
<evidence type="ECO:0000256" key="1">
    <source>
        <dbReference type="SAM" id="MobiDB-lite"/>
    </source>
</evidence>
<feature type="region of interest" description="Disordered" evidence="1">
    <location>
        <begin position="137"/>
        <end position="164"/>
    </location>
</feature>
<dbReference type="SUPFAM" id="SSF46565">
    <property type="entry name" value="Chaperone J-domain"/>
    <property type="match status" value="1"/>
</dbReference>
<dbReference type="EMBL" id="HACM01009903">
    <property type="protein sequence ID" value="CRZ10345.1"/>
    <property type="molecule type" value="Transcribed_RNA"/>
</dbReference>
<sequence length="308" mass="35393">TSGERGGGASQSTALYCRVQHNIMMNRLGNLLASPQRALNRISAIFSPGIEPDKKKRRRSGEQTPNSNIRKIIKLAPSLKRPKRPETCDENDNPANKKRKTDAIFVEKEVPKKEELIQRKDERARWCRQTLHKQFEDDIPTGDEPELMTVTPIRPNNKKQPESVLRRSARASSARASRRISMQFGDVHTKVLQRKQNQAILVEKAIQKREAERADKELDDERCREERQHWQSIYAPKLKARVASMDPLRVLKTFCPEIAVTGSNIQTAFRKAMSRFHPDRSKSLPSIEKQVEAEEIFKILVEVRDSIV</sequence>
<evidence type="ECO:0008006" key="3">
    <source>
        <dbReference type="Google" id="ProtNLM"/>
    </source>
</evidence>
<dbReference type="InterPro" id="IPR036869">
    <property type="entry name" value="J_dom_sf"/>
</dbReference>
<feature type="non-terminal residue" evidence="2">
    <location>
        <position position="1"/>
    </location>
</feature>
<feature type="compositionally biased region" description="Acidic residues" evidence="1">
    <location>
        <begin position="137"/>
        <end position="146"/>
    </location>
</feature>
<evidence type="ECO:0000313" key="2">
    <source>
        <dbReference type="EMBL" id="CRZ10345.1"/>
    </source>
</evidence>
<feature type="region of interest" description="Disordered" evidence="1">
    <location>
        <begin position="50"/>
        <end position="99"/>
    </location>
</feature>